<accession>A0A671RLW5</accession>
<keyword evidence="8" id="KW-0807">Transducer</keyword>
<evidence type="ECO:0000313" key="12">
    <source>
        <dbReference type="Ensembl" id="ENSSANP00000084340.1"/>
    </source>
</evidence>
<dbReference type="Ensembl" id="ENSSANT00000089638.1">
    <property type="protein sequence ID" value="ENSSANP00000084340.1"/>
    <property type="gene ID" value="ENSSANG00000041855.1"/>
</dbReference>
<feature type="transmembrane region" description="Helical" evidence="10">
    <location>
        <begin position="57"/>
        <end position="75"/>
    </location>
</feature>
<keyword evidence="13" id="KW-1185">Reference proteome</keyword>
<dbReference type="PRINTS" id="PR00237">
    <property type="entry name" value="GPCRRHODOPSN"/>
</dbReference>
<evidence type="ECO:0000313" key="13">
    <source>
        <dbReference type="Proteomes" id="UP000472260"/>
    </source>
</evidence>
<feature type="transmembrane region" description="Helical" evidence="10">
    <location>
        <begin position="195"/>
        <end position="216"/>
    </location>
</feature>
<feature type="transmembrane region" description="Helical" evidence="10">
    <location>
        <begin position="95"/>
        <end position="114"/>
    </location>
</feature>
<dbReference type="Gene3D" id="1.20.1070.10">
    <property type="entry name" value="Rhodopsin 7-helix transmembrane proteins"/>
    <property type="match status" value="1"/>
</dbReference>
<evidence type="ECO:0000256" key="3">
    <source>
        <dbReference type="ARBA" id="ARBA00022692"/>
    </source>
</evidence>
<feature type="region of interest" description="Disordered" evidence="9">
    <location>
        <begin position="316"/>
        <end position="336"/>
    </location>
</feature>
<sequence length="336" mass="38593">FVLLRDLKYWSATMQHCDYYLCLTVYIVTFLTGFPANVLAFYTLSRKIWRKPAPIDILLLNLIISDLLFLIFLPFKMQEVANNMVWNIDYFLCPLSGFVFYMTIYNSTFFLTAVSVERYLGVAFPIQHSLRRRPIYAVSASIFIWGFSILHLSIVFIVPYFNPSGTVPPSRNVCYEEFTDAQLEILLPVRLELCIVLFCVPLFICSFCYINFIRILSRLPNIGRRRKLRAIGLALGTLMVFALCFGPYNVSHVVGFITKSSPAWRDKALLLSTFNACLDPILFYFTSAAVRNTLGAMVRGIWGRCWCPQILWSSKKEPPETEKNSLPKPQEVTNAL</sequence>
<keyword evidence="4 10" id="KW-1133">Transmembrane helix</keyword>
<protein>
    <submittedName>
        <fullName evidence="12">Free fatty acid receptor 2-like</fullName>
    </submittedName>
</protein>
<reference evidence="12" key="2">
    <citation type="submission" date="2025-09" db="UniProtKB">
        <authorList>
            <consortium name="Ensembl"/>
        </authorList>
    </citation>
    <scope>IDENTIFICATION</scope>
</reference>
<feature type="transmembrane region" description="Helical" evidence="10">
    <location>
        <begin position="20"/>
        <end position="45"/>
    </location>
</feature>
<evidence type="ECO:0000256" key="1">
    <source>
        <dbReference type="ARBA" id="ARBA00004651"/>
    </source>
</evidence>
<keyword evidence="6 10" id="KW-0472">Membrane</keyword>
<evidence type="ECO:0000256" key="8">
    <source>
        <dbReference type="ARBA" id="ARBA00023224"/>
    </source>
</evidence>
<dbReference type="InterPro" id="IPR017452">
    <property type="entry name" value="GPCR_Rhodpsn_7TM"/>
</dbReference>
<keyword evidence="7" id="KW-0675">Receptor</keyword>
<comment type="subcellular location">
    <subcellularLocation>
        <location evidence="1">Cell membrane</location>
        <topology evidence="1">Multi-pass membrane protein</topology>
    </subcellularLocation>
</comment>
<dbReference type="GO" id="GO:0071398">
    <property type="term" value="P:cellular response to fatty acid"/>
    <property type="evidence" value="ECO:0007669"/>
    <property type="project" value="TreeGrafter"/>
</dbReference>
<dbReference type="PANTHER" id="PTHR45822:SF8">
    <property type="entry name" value="FREE FATTY ACID RECEPTOR 3-RELATED"/>
    <property type="match status" value="1"/>
</dbReference>
<feature type="compositionally biased region" description="Basic and acidic residues" evidence="9">
    <location>
        <begin position="316"/>
        <end position="325"/>
    </location>
</feature>
<dbReference type="Pfam" id="PF00001">
    <property type="entry name" value="7tm_1"/>
    <property type="match status" value="1"/>
</dbReference>
<evidence type="ECO:0000256" key="9">
    <source>
        <dbReference type="SAM" id="MobiDB-lite"/>
    </source>
</evidence>
<dbReference type="InterPro" id="IPR013312">
    <property type="entry name" value="GPR40-rel_orph"/>
</dbReference>
<feature type="transmembrane region" description="Helical" evidence="10">
    <location>
        <begin position="268"/>
        <end position="290"/>
    </location>
</feature>
<evidence type="ECO:0000256" key="7">
    <source>
        <dbReference type="ARBA" id="ARBA00023170"/>
    </source>
</evidence>
<dbReference type="PANTHER" id="PTHR45822">
    <property type="entry name" value="FREE FATTY ACID RECEPTOR 2-RELATED"/>
    <property type="match status" value="1"/>
</dbReference>
<reference evidence="12" key="1">
    <citation type="submission" date="2025-08" db="UniProtKB">
        <authorList>
            <consortium name="Ensembl"/>
        </authorList>
    </citation>
    <scope>IDENTIFICATION</scope>
</reference>
<evidence type="ECO:0000256" key="4">
    <source>
        <dbReference type="ARBA" id="ARBA00022989"/>
    </source>
</evidence>
<keyword evidence="3 10" id="KW-0812">Transmembrane</keyword>
<dbReference type="PRINTS" id="PR01904">
    <property type="entry name" value="GPR40FAMILY"/>
</dbReference>
<dbReference type="InterPro" id="IPR000276">
    <property type="entry name" value="GPCR_Rhodpsn"/>
</dbReference>
<keyword evidence="2" id="KW-1003">Cell membrane</keyword>
<evidence type="ECO:0000256" key="10">
    <source>
        <dbReference type="SAM" id="Phobius"/>
    </source>
</evidence>
<evidence type="ECO:0000256" key="5">
    <source>
        <dbReference type="ARBA" id="ARBA00023040"/>
    </source>
</evidence>
<dbReference type="SUPFAM" id="SSF81321">
    <property type="entry name" value="Family A G protein-coupled receptor-like"/>
    <property type="match status" value="1"/>
</dbReference>
<dbReference type="GO" id="GO:0004930">
    <property type="term" value="F:G protein-coupled receptor activity"/>
    <property type="evidence" value="ECO:0007669"/>
    <property type="project" value="UniProtKB-KW"/>
</dbReference>
<keyword evidence="5" id="KW-0297">G-protein coupled receptor</keyword>
<name>A0A671RLW5_9TELE</name>
<evidence type="ECO:0000256" key="6">
    <source>
        <dbReference type="ARBA" id="ARBA00023136"/>
    </source>
</evidence>
<feature type="transmembrane region" description="Helical" evidence="10">
    <location>
        <begin position="228"/>
        <end position="248"/>
    </location>
</feature>
<gene>
    <name evidence="12" type="primary">LOC107671396</name>
</gene>
<dbReference type="CDD" id="cd15170">
    <property type="entry name" value="7tmA_FFAR2_FFAR3"/>
    <property type="match status" value="1"/>
</dbReference>
<feature type="domain" description="G-protein coupled receptors family 1 profile" evidence="11">
    <location>
        <begin position="36"/>
        <end position="283"/>
    </location>
</feature>
<dbReference type="GO" id="GO:0005886">
    <property type="term" value="C:plasma membrane"/>
    <property type="evidence" value="ECO:0007669"/>
    <property type="project" value="UniProtKB-SubCell"/>
</dbReference>
<dbReference type="AlphaFoldDB" id="A0A671RLW5"/>
<evidence type="ECO:0000256" key="2">
    <source>
        <dbReference type="ARBA" id="ARBA00022475"/>
    </source>
</evidence>
<proteinExistence type="predicted"/>
<dbReference type="PROSITE" id="PS50262">
    <property type="entry name" value="G_PROTEIN_RECEP_F1_2"/>
    <property type="match status" value="1"/>
</dbReference>
<evidence type="ECO:0000259" key="11">
    <source>
        <dbReference type="PROSITE" id="PS50262"/>
    </source>
</evidence>
<feature type="transmembrane region" description="Helical" evidence="10">
    <location>
        <begin position="135"/>
        <end position="161"/>
    </location>
</feature>
<organism evidence="12 13">
    <name type="scientific">Sinocyclocheilus anshuiensis</name>
    <dbReference type="NCBI Taxonomy" id="1608454"/>
    <lineage>
        <taxon>Eukaryota</taxon>
        <taxon>Metazoa</taxon>
        <taxon>Chordata</taxon>
        <taxon>Craniata</taxon>
        <taxon>Vertebrata</taxon>
        <taxon>Euteleostomi</taxon>
        <taxon>Actinopterygii</taxon>
        <taxon>Neopterygii</taxon>
        <taxon>Teleostei</taxon>
        <taxon>Ostariophysi</taxon>
        <taxon>Cypriniformes</taxon>
        <taxon>Cyprinidae</taxon>
        <taxon>Cyprininae</taxon>
        <taxon>Sinocyclocheilus</taxon>
    </lineage>
</organism>
<dbReference type="Proteomes" id="UP000472260">
    <property type="component" value="Unassembled WGS sequence"/>
</dbReference>